<evidence type="ECO:0000256" key="2">
    <source>
        <dbReference type="PIRSR" id="PIRSR000137-2"/>
    </source>
</evidence>
<evidence type="ECO:0000256" key="1">
    <source>
        <dbReference type="ARBA" id="ARBA00010790"/>
    </source>
</evidence>
<dbReference type="EMBL" id="LJIG01009655">
    <property type="protein sequence ID" value="KRT82646.1"/>
    <property type="molecule type" value="Genomic_DNA"/>
</dbReference>
<keyword evidence="2" id="KW-0285">Flavoprotein</keyword>
<name>A0A0T6B5T0_9SCAR</name>
<dbReference type="GO" id="GO:0016614">
    <property type="term" value="F:oxidoreductase activity, acting on CH-OH group of donors"/>
    <property type="evidence" value="ECO:0007669"/>
    <property type="project" value="InterPro"/>
</dbReference>
<evidence type="ECO:0000313" key="5">
    <source>
        <dbReference type="EMBL" id="KRT82646.1"/>
    </source>
</evidence>
<evidence type="ECO:0000313" key="6">
    <source>
        <dbReference type="Proteomes" id="UP000051574"/>
    </source>
</evidence>
<comment type="similarity">
    <text evidence="1">Belongs to the GMC oxidoreductase family.</text>
</comment>
<dbReference type="SUPFAM" id="SSF51905">
    <property type="entry name" value="FAD/NAD(P)-binding domain"/>
    <property type="match status" value="1"/>
</dbReference>
<comment type="cofactor">
    <cofactor evidence="2">
        <name>FAD</name>
        <dbReference type="ChEBI" id="CHEBI:57692"/>
    </cofactor>
</comment>
<keyword evidence="6" id="KW-1185">Reference proteome</keyword>
<feature type="signal peptide" evidence="3">
    <location>
        <begin position="1"/>
        <end position="20"/>
    </location>
</feature>
<dbReference type="AlphaFoldDB" id="A0A0T6B5T0"/>
<dbReference type="InterPro" id="IPR012132">
    <property type="entry name" value="GMC_OxRdtase"/>
</dbReference>
<dbReference type="PANTHER" id="PTHR11552">
    <property type="entry name" value="GLUCOSE-METHANOL-CHOLINE GMC OXIDOREDUCTASE"/>
    <property type="match status" value="1"/>
</dbReference>
<dbReference type="GO" id="GO:0050660">
    <property type="term" value="F:flavin adenine dinucleotide binding"/>
    <property type="evidence" value="ECO:0007669"/>
    <property type="project" value="InterPro"/>
</dbReference>
<evidence type="ECO:0000256" key="3">
    <source>
        <dbReference type="SAM" id="SignalP"/>
    </source>
</evidence>
<dbReference type="SUPFAM" id="SSF54373">
    <property type="entry name" value="FAD-linked reductases, C-terminal domain"/>
    <property type="match status" value="1"/>
</dbReference>
<proteinExistence type="inferred from homology"/>
<accession>A0A0T6B5T0</accession>
<evidence type="ECO:0000259" key="4">
    <source>
        <dbReference type="PROSITE" id="PS00624"/>
    </source>
</evidence>
<feature type="non-terminal residue" evidence="5">
    <location>
        <position position="1"/>
    </location>
</feature>
<feature type="domain" description="Glucose-methanol-choline oxidoreductase N-terminal" evidence="4">
    <location>
        <begin position="325"/>
        <end position="339"/>
    </location>
</feature>
<dbReference type="PANTHER" id="PTHR11552:SF158">
    <property type="entry name" value="GH23626P-RELATED"/>
    <property type="match status" value="1"/>
</dbReference>
<organism evidence="5 6">
    <name type="scientific">Oryctes borbonicus</name>
    <dbReference type="NCBI Taxonomy" id="1629725"/>
    <lineage>
        <taxon>Eukaryota</taxon>
        <taxon>Metazoa</taxon>
        <taxon>Ecdysozoa</taxon>
        <taxon>Arthropoda</taxon>
        <taxon>Hexapoda</taxon>
        <taxon>Insecta</taxon>
        <taxon>Pterygota</taxon>
        <taxon>Neoptera</taxon>
        <taxon>Endopterygota</taxon>
        <taxon>Coleoptera</taxon>
        <taxon>Polyphaga</taxon>
        <taxon>Scarabaeiformia</taxon>
        <taxon>Scarabaeidae</taxon>
        <taxon>Dynastinae</taxon>
        <taxon>Oryctes</taxon>
    </lineage>
</organism>
<sequence length="501" mass="55515">KMLQITNLLAVCLLIPVIFSSPFELTEKYVKDFQDGIDRLVEVSDKTILQEESYKPENYDEEAALKDAEEFDFIVIGAGSSGAVVANRLSEVPEWKVLVLEAGAPESLYAQPPSMRNILLNTPYNWGYKSEPQEKACQGANDDRCNINTGRALGGSSAISKMIYTRGSGKDYDTWADLGNDGWCYKDVLPYFKKSEDAHLHKFDRKYHSQGGPLNVEEPQHNSKLREAFLQAGQELGYKVIEANGEEPIGVATPQLVTKGGRRSSVSRAYLETAKSRKNLSVRPFSQVTQILIAPHTKEANGVKYVHKGKLFIAKSKKEIIVSAGAINSPQLLMLSGIGPKEHLESLGLECIQDLAVGNNLKDHVVFLGMNLVSNETISEGDQKENLISWLKDGKGPLSQTGVEALAFLKTDASKDAKHPDIKFIVVPHAMNLGYDYAKREYNIRKELYDSIWAANEGKLGCSIFVVLPHPKSTGTVRLHTKDPLNYPIINGNYLTDEEQV</sequence>
<dbReference type="PIRSF" id="PIRSF000137">
    <property type="entry name" value="Alcohol_oxidase"/>
    <property type="match status" value="1"/>
</dbReference>
<dbReference type="OrthoDB" id="269227at2759"/>
<feature type="binding site" evidence="2">
    <location>
        <position position="288"/>
    </location>
    <ligand>
        <name>FAD</name>
        <dbReference type="ChEBI" id="CHEBI:57692"/>
    </ligand>
</feature>
<keyword evidence="2" id="KW-0274">FAD</keyword>
<gene>
    <name evidence="5" type="ORF">AMK59_3691</name>
</gene>
<dbReference type="Gene3D" id="3.30.410.10">
    <property type="entry name" value="Cholesterol Oxidase, domain 2"/>
    <property type="match status" value="1"/>
</dbReference>
<dbReference type="Pfam" id="PF00732">
    <property type="entry name" value="GMC_oxred_N"/>
    <property type="match status" value="1"/>
</dbReference>
<comment type="caution">
    <text evidence="5">The sequence shown here is derived from an EMBL/GenBank/DDBJ whole genome shotgun (WGS) entry which is preliminary data.</text>
</comment>
<protein>
    <submittedName>
        <fullName evidence="5">FAD dependent oxidoreductase</fullName>
    </submittedName>
</protein>
<dbReference type="InterPro" id="IPR000172">
    <property type="entry name" value="GMC_OxRdtase_N"/>
</dbReference>
<dbReference type="Gene3D" id="3.50.50.60">
    <property type="entry name" value="FAD/NAD(P)-binding domain"/>
    <property type="match status" value="1"/>
</dbReference>
<feature type="chain" id="PRO_5006668396" evidence="3">
    <location>
        <begin position="21"/>
        <end position="501"/>
    </location>
</feature>
<reference evidence="5 6" key="1">
    <citation type="submission" date="2015-09" db="EMBL/GenBank/DDBJ databases">
        <title>Draft genome of the scarab beetle Oryctes borbonicus.</title>
        <authorList>
            <person name="Meyer J.M."/>
            <person name="Markov G.V."/>
            <person name="Baskaran P."/>
            <person name="Herrmann M."/>
            <person name="Sommer R.J."/>
            <person name="Roedelsperger C."/>
        </authorList>
    </citation>
    <scope>NUCLEOTIDE SEQUENCE [LARGE SCALE GENOMIC DNA]</scope>
    <source>
        <strain evidence="5">OB123</strain>
        <tissue evidence="5">Whole animal</tissue>
    </source>
</reference>
<dbReference type="PROSITE" id="PS00624">
    <property type="entry name" value="GMC_OXRED_2"/>
    <property type="match status" value="1"/>
</dbReference>
<dbReference type="Proteomes" id="UP000051574">
    <property type="component" value="Unassembled WGS sequence"/>
</dbReference>
<dbReference type="InterPro" id="IPR036188">
    <property type="entry name" value="FAD/NAD-bd_sf"/>
</dbReference>
<keyword evidence="3" id="KW-0732">Signal</keyword>
<feature type="non-terminal residue" evidence="5">
    <location>
        <position position="501"/>
    </location>
</feature>